<gene>
    <name evidence="2" type="ORF">Nepgr_027266</name>
</gene>
<dbReference type="AlphaFoldDB" id="A0AAD3Y1B4"/>
<sequence length="77" mass="8206">MPLLADAGHGRSVVGPDRAPSGPVLLLSPSPTSRHKPFENCRWGFRSSPRWLSLPNHTLSAPNASSLAGPKPKELLS</sequence>
<keyword evidence="3" id="KW-1185">Reference proteome</keyword>
<dbReference type="Proteomes" id="UP001279734">
    <property type="component" value="Unassembled WGS sequence"/>
</dbReference>
<name>A0AAD3Y1B4_NEPGR</name>
<evidence type="ECO:0000256" key="1">
    <source>
        <dbReference type="SAM" id="MobiDB-lite"/>
    </source>
</evidence>
<feature type="region of interest" description="Disordered" evidence="1">
    <location>
        <begin position="1"/>
        <end position="35"/>
    </location>
</feature>
<dbReference type="EMBL" id="BSYO01000029">
    <property type="protein sequence ID" value="GMH25423.1"/>
    <property type="molecule type" value="Genomic_DNA"/>
</dbReference>
<feature type="compositionally biased region" description="Polar residues" evidence="1">
    <location>
        <begin position="56"/>
        <end position="66"/>
    </location>
</feature>
<proteinExistence type="predicted"/>
<feature type="compositionally biased region" description="Low complexity" evidence="1">
    <location>
        <begin position="20"/>
        <end position="32"/>
    </location>
</feature>
<evidence type="ECO:0000313" key="2">
    <source>
        <dbReference type="EMBL" id="GMH25423.1"/>
    </source>
</evidence>
<protein>
    <submittedName>
        <fullName evidence="2">Uncharacterized protein</fullName>
    </submittedName>
</protein>
<evidence type="ECO:0000313" key="3">
    <source>
        <dbReference type="Proteomes" id="UP001279734"/>
    </source>
</evidence>
<organism evidence="2 3">
    <name type="scientific">Nepenthes gracilis</name>
    <name type="common">Slender pitcher plant</name>
    <dbReference type="NCBI Taxonomy" id="150966"/>
    <lineage>
        <taxon>Eukaryota</taxon>
        <taxon>Viridiplantae</taxon>
        <taxon>Streptophyta</taxon>
        <taxon>Embryophyta</taxon>
        <taxon>Tracheophyta</taxon>
        <taxon>Spermatophyta</taxon>
        <taxon>Magnoliopsida</taxon>
        <taxon>eudicotyledons</taxon>
        <taxon>Gunneridae</taxon>
        <taxon>Pentapetalae</taxon>
        <taxon>Caryophyllales</taxon>
        <taxon>Nepenthaceae</taxon>
        <taxon>Nepenthes</taxon>
    </lineage>
</organism>
<accession>A0AAD3Y1B4</accession>
<feature type="region of interest" description="Disordered" evidence="1">
    <location>
        <begin position="56"/>
        <end position="77"/>
    </location>
</feature>
<reference evidence="2" key="1">
    <citation type="submission" date="2023-05" db="EMBL/GenBank/DDBJ databases">
        <title>Nepenthes gracilis genome sequencing.</title>
        <authorList>
            <person name="Fukushima K."/>
        </authorList>
    </citation>
    <scope>NUCLEOTIDE SEQUENCE</scope>
    <source>
        <strain evidence="2">SING2019-196</strain>
    </source>
</reference>
<comment type="caution">
    <text evidence="2">The sequence shown here is derived from an EMBL/GenBank/DDBJ whole genome shotgun (WGS) entry which is preliminary data.</text>
</comment>